<gene>
    <name evidence="1" type="ORF">UFOVP326_20</name>
</gene>
<protein>
    <submittedName>
        <fullName evidence="1">Uncharacterized protein</fullName>
    </submittedName>
</protein>
<dbReference type="EMBL" id="LR796340">
    <property type="protein sequence ID" value="CAB4137320.1"/>
    <property type="molecule type" value="Genomic_DNA"/>
</dbReference>
<reference evidence="1" key="1">
    <citation type="submission" date="2020-04" db="EMBL/GenBank/DDBJ databases">
        <authorList>
            <person name="Chiriac C."/>
            <person name="Salcher M."/>
            <person name="Ghai R."/>
            <person name="Kavagutti S V."/>
        </authorList>
    </citation>
    <scope>NUCLEOTIDE SEQUENCE</scope>
</reference>
<evidence type="ECO:0000313" key="1">
    <source>
        <dbReference type="EMBL" id="CAB4137320.1"/>
    </source>
</evidence>
<proteinExistence type="predicted"/>
<sequence length="158" mass="17143">MTGHHDYAALKAADAALGPLSPEQAAVALNALTWQRPVPIKSASVRKLWTEAGVLARAWVVANDAQAPFGQRWHCKAAYDAIEGGTFSDFDASDPAQLARMQAYFNRLKIAGPEGDKVLTEALEAATLALGFETRPMREQWGFTLPLSYTDIEIARAT</sequence>
<organism evidence="1">
    <name type="scientific">uncultured Caudovirales phage</name>
    <dbReference type="NCBI Taxonomy" id="2100421"/>
    <lineage>
        <taxon>Viruses</taxon>
        <taxon>Duplodnaviria</taxon>
        <taxon>Heunggongvirae</taxon>
        <taxon>Uroviricota</taxon>
        <taxon>Caudoviricetes</taxon>
        <taxon>Peduoviridae</taxon>
        <taxon>Maltschvirus</taxon>
        <taxon>Maltschvirus maltsch</taxon>
    </lineage>
</organism>
<name>A0A6J5LX08_9CAUD</name>
<accession>A0A6J5LX08</accession>